<feature type="transmembrane region" description="Helical" evidence="1">
    <location>
        <begin position="147"/>
        <end position="167"/>
    </location>
</feature>
<reference evidence="3" key="1">
    <citation type="submission" date="2016-10" db="EMBL/GenBank/DDBJ databases">
        <authorList>
            <person name="Varghese N."/>
            <person name="Submissions S."/>
        </authorList>
    </citation>
    <scope>NUCLEOTIDE SEQUENCE [LARGE SCALE GENOMIC DNA]</scope>
    <source>
        <strain evidence="3">DSM 23317</strain>
    </source>
</reference>
<keyword evidence="1" id="KW-0812">Transmembrane</keyword>
<organism evidence="2 3">
    <name type="scientific">Ferrimonas sediminum</name>
    <dbReference type="NCBI Taxonomy" id="718193"/>
    <lineage>
        <taxon>Bacteria</taxon>
        <taxon>Pseudomonadati</taxon>
        <taxon>Pseudomonadota</taxon>
        <taxon>Gammaproteobacteria</taxon>
        <taxon>Alteromonadales</taxon>
        <taxon>Ferrimonadaceae</taxon>
        <taxon>Ferrimonas</taxon>
    </lineage>
</organism>
<feature type="transmembrane region" description="Helical" evidence="1">
    <location>
        <begin position="121"/>
        <end position="141"/>
    </location>
</feature>
<dbReference type="InterPro" id="IPR021306">
    <property type="entry name" value="DUF2878"/>
</dbReference>
<gene>
    <name evidence="2" type="ORF">SAMN04488540_104234</name>
</gene>
<dbReference type="RefSeq" id="WP_090364093.1">
    <property type="nucleotide sequence ID" value="NZ_FNEM01000004.1"/>
</dbReference>
<dbReference type="Pfam" id="PF11086">
    <property type="entry name" value="DUF2878"/>
    <property type="match status" value="1"/>
</dbReference>
<feature type="transmembrane region" description="Helical" evidence="1">
    <location>
        <begin position="87"/>
        <end position="109"/>
    </location>
</feature>
<evidence type="ECO:0000256" key="1">
    <source>
        <dbReference type="SAM" id="Phobius"/>
    </source>
</evidence>
<evidence type="ECO:0000313" key="2">
    <source>
        <dbReference type="EMBL" id="SDJ01592.1"/>
    </source>
</evidence>
<dbReference type="Proteomes" id="UP000199527">
    <property type="component" value="Unassembled WGS sequence"/>
</dbReference>
<keyword evidence="1" id="KW-1133">Transmembrane helix</keyword>
<accession>A0A1G8Q9Z4</accession>
<name>A0A1G8Q9Z4_9GAMM</name>
<sequence length="177" mass="19931">MFTLTFPLRWRRQTCRLIVDSVVFQLFWLATMLAPLPVWQLPALLLWAWLSPFGRRQWLIALVLASLGIMVDGLWLNIGWLSLTEPAALVAGVPLWLALLWLACCRYLLMLVASVRWPLWALSLFGALGGPASYAAAAAFGHASIHWSQLVITLPFVAWWALLPLLVHRLGETHDPL</sequence>
<protein>
    <recommendedName>
        <fullName evidence="4">DUF2878 domain-containing protein</fullName>
    </recommendedName>
</protein>
<proteinExistence type="predicted"/>
<feature type="transmembrane region" description="Helical" evidence="1">
    <location>
        <begin position="26"/>
        <end position="47"/>
    </location>
</feature>
<dbReference type="OrthoDB" id="21939at2"/>
<evidence type="ECO:0008006" key="4">
    <source>
        <dbReference type="Google" id="ProtNLM"/>
    </source>
</evidence>
<keyword evidence="3" id="KW-1185">Reference proteome</keyword>
<dbReference type="EMBL" id="FNEM01000004">
    <property type="protein sequence ID" value="SDJ01592.1"/>
    <property type="molecule type" value="Genomic_DNA"/>
</dbReference>
<feature type="transmembrane region" description="Helical" evidence="1">
    <location>
        <begin position="59"/>
        <end position="81"/>
    </location>
</feature>
<evidence type="ECO:0000313" key="3">
    <source>
        <dbReference type="Proteomes" id="UP000199527"/>
    </source>
</evidence>
<dbReference type="AlphaFoldDB" id="A0A1G8Q9Z4"/>
<keyword evidence="1" id="KW-0472">Membrane</keyword>